<dbReference type="Proteomes" id="UP001229209">
    <property type="component" value="Unassembled WGS sequence"/>
</dbReference>
<comment type="caution">
    <text evidence="2">The sequence shown here is derived from an EMBL/GenBank/DDBJ whole genome shotgun (WGS) entry which is preliminary data.</text>
</comment>
<keyword evidence="2" id="KW-0378">Hydrolase</keyword>
<evidence type="ECO:0000313" key="3">
    <source>
        <dbReference type="Proteomes" id="UP001229209"/>
    </source>
</evidence>
<feature type="region of interest" description="Disordered" evidence="1">
    <location>
        <begin position="60"/>
        <end position="81"/>
    </location>
</feature>
<sequence>MESLWSEIESYLKFWTEESEGRPHITFAYPFSMEMPKEQQIQEMRVTLQPVKEAFDSSLQTSTTVSSASANTVEKTQEEKLSLPASMPKTTFLPSEVVEQHENLKMRYIVGKKAGSDLFTRFGKRVIARGETITKEIVEEADREGKLVELILNMVIDELDKT</sequence>
<feature type="compositionally biased region" description="Low complexity" evidence="1">
    <location>
        <begin position="60"/>
        <end position="73"/>
    </location>
</feature>
<accession>A0ABT9LU63</accession>
<organism evidence="2 3">
    <name type="scientific">Alicyclobacillus tolerans</name>
    <dbReference type="NCBI Taxonomy" id="90970"/>
    <lineage>
        <taxon>Bacteria</taxon>
        <taxon>Bacillati</taxon>
        <taxon>Bacillota</taxon>
        <taxon>Bacilli</taxon>
        <taxon>Bacillales</taxon>
        <taxon>Alicyclobacillaceae</taxon>
        <taxon>Alicyclobacillus</taxon>
    </lineage>
</organism>
<dbReference type="EMBL" id="JAURUO010000003">
    <property type="protein sequence ID" value="MDP9727803.1"/>
    <property type="molecule type" value="Genomic_DNA"/>
</dbReference>
<evidence type="ECO:0000256" key="1">
    <source>
        <dbReference type="SAM" id="MobiDB-lite"/>
    </source>
</evidence>
<evidence type="ECO:0000313" key="2">
    <source>
        <dbReference type="EMBL" id="MDP9727803.1"/>
    </source>
</evidence>
<name>A0ABT9LU63_9BACL</name>
<gene>
    <name evidence="2" type="ORF">J2S04_000733</name>
</gene>
<dbReference type="RefSeq" id="WP_306953345.1">
    <property type="nucleotide sequence ID" value="NZ_JAURUO010000003.1"/>
</dbReference>
<protein>
    <submittedName>
        <fullName evidence="2">Sucrose-6-phosphate hydrolase SacC (GH32 family)</fullName>
    </submittedName>
</protein>
<reference evidence="2 3" key="1">
    <citation type="submission" date="2023-07" db="EMBL/GenBank/DDBJ databases">
        <title>Genomic Encyclopedia of Type Strains, Phase IV (KMG-IV): sequencing the most valuable type-strain genomes for metagenomic binning, comparative biology and taxonomic classification.</title>
        <authorList>
            <person name="Goeker M."/>
        </authorList>
    </citation>
    <scope>NUCLEOTIDE SEQUENCE [LARGE SCALE GENOMIC DNA]</scope>
    <source>
        <strain evidence="2 3">DSM 25924</strain>
    </source>
</reference>
<keyword evidence="3" id="KW-1185">Reference proteome</keyword>
<dbReference type="GO" id="GO:0016787">
    <property type="term" value="F:hydrolase activity"/>
    <property type="evidence" value="ECO:0007669"/>
    <property type="project" value="UniProtKB-KW"/>
</dbReference>
<proteinExistence type="predicted"/>